<dbReference type="EMBL" id="GGEC01068072">
    <property type="protein sequence ID" value="MBX48556.1"/>
    <property type="molecule type" value="Transcribed_RNA"/>
</dbReference>
<organism evidence="1">
    <name type="scientific">Rhizophora mucronata</name>
    <name type="common">Asiatic mangrove</name>
    <dbReference type="NCBI Taxonomy" id="61149"/>
    <lineage>
        <taxon>Eukaryota</taxon>
        <taxon>Viridiplantae</taxon>
        <taxon>Streptophyta</taxon>
        <taxon>Embryophyta</taxon>
        <taxon>Tracheophyta</taxon>
        <taxon>Spermatophyta</taxon>
        <taxon>Magnoliopsida</taxon>
        <taxon>eudicotyledons</taxon>
        <taxon>Gunneridae</taxon>
        <taxon>Pentapetalae</taxon>
        <taxon>rosids</taxon>
        <taxon>fabids</taxon>
        <taxon>Malpighiales</taxon>
        <taxon>Rhizophoraceae</taxon>
        <taxon>Rhizophora</taxon>
    </lineage>
</organism>
<sequence length="10" mass="1276">MRIKDLNSNW</sequence>
<proteinExistence type="predicted"/>
<accession>A0A2P2P164</accession>
<reference evidence="1" key="1">
    <citation type="submission" date="2018-02" db="EMBL/GenBank/DDBJ databases">
        <title>Rhizophora mucronata_Transcriptome.</title>
        <authorList>
            <person name="Meera S.P."/>
            <person name="Sreeshan A."/>
            <person name="Augustine A."/>
        </authorList>
    </citation>
    <scope>NUCLEOTIDE SEQUENCE</scope>
    <source>
        <tissue evidence="1">Leaf</tissue>
    </source>
</reference>
<evidence type="ECO:0000313" key="1">
    <source>
        <dbReference type="EMBL" id="MBX48556.1"/>
    </source>
</evidence>
<name>A0A2P2P164_RHIMU</name>
<protein>
    <submittedName>
        <fullName evidence="1">Uncharacterized protein</fullName>
    </submittedName>
</protein>